<evidence type="ECO:0000313" key="7">
    <source>
        <dbReference type="Proteomes" id="UP001175000"/>
    </source>
</evidence>
<comment type="caution">
    <text evidence="6">The sequence shown here is derived from an EMBL/GenBank/DDBJ whole genome shotgun (WGS) entry which is preliminary data.</text>
</comment>
<keyword evidence="4" id="KW-0472">Membrane</keyword>
<gene>
    <name evidence="6" type="ORF">B0T14DRAFT_415967</name>
</gene>
<sequence length="295" mass="33387">ESSKVFEPEWKAVQDSSKDLNIVSFDCLKNPRVCRESDVESYPAIRLYRRGRKMIRYRGERDAEQILAFAKRARRPVVTEAEASVVPSLLDNDAVVFLAHIGPGDNDFRSQFKALAARYRDSYTFIMTGPLEGRSALHCFNNLNDEENTTEPTAKVGILEAFIKRCSAPLIPELIRANEADYTGTGKSLLHYFFASKAERDKYRAEMRPLAKKYAEFLHFTMNDVNEYPEMLGILGLKGGSKTGLSLQNPNTGEVFPYRGKKKITPKFVEEFLNDVIEGKVKAFKGTRKGGHDEL</sequence>
<dbReference type="InterPro" id="IPR052250">
    <property type="entry name" value="PDI_TMX3"/>
</dbReference>
<accession>A0AA39XHM1</accession>
<evidence type="ECO:0000256" key="4">
    <source>
        <dbReference type="ARBA" id="ARBA00023136"/>
    </source>
</evidence>
<protein>
    <recommendedName>
        <fullName evidence="5">Thioredoxin domain-containing protein</fullName>
    </recommendedName>
</protein>
<dbReference type="EMBL" id="JAULSU010000001">
    <property type="protein sequence ID" value="KAK0634168.1"/>
    <property type="molecule type" value="Genomic_DNA"/>
</dbReference>
<dbReference type="Proteomes" id="UP001175000">
    <property type="component" value="Unassembled WGS sequence"/>
</dbReference>
<proteinExistence type="predicted"/>
<dbReference type="CDD" id="cd02982">
    <property type="entry name" value="PDI_b'_family"/>
    <property type="match status" value="1"/>
</dbReference>
<dbReference type="GO" id="GO:0005783">
    <property type="term" value="C:endoplasmic reticulum"/>
    <property type="evidence" value="ECO:0007669"/>
    <property type="project" value="TreeGrafter"/>
</dbReference>
<dbReference type="Pfam" id="PF00085">
    <property type="entry name" value="Thioredoxin"/>
    <property type="match status" value="1"/>
</dbReference>
<dbReference type="PANTHER" id="PTHR46426:SF1">
    <property type="entry name" value="PROTEIN DISULFIDE-ISOMERASE TMX3"/>
    <property type="match status" value="1"/>
</dbReference>
<dbReference type="Pfam" id="PF13848">
    <property type="entry name" value="Thioredoxin_6"/>
    <property type="match status" value="1"/>
</dbReference>
<reference evidence="6" key="1">
    <citation type="submission" date="2023-06" db="EMBL/GenBank/DDBJ databases">
        <title>Genome-scale phylogeny and comparative genomics of the fungal order Sordariales.</title>
        <authorList>
            <consortium name="Lawrence Berkeley National Laboratory"/>
            <person name="Hensen N."/>
            <person name="Bonometti L."/>
            <person name="Westerberg I."/>
            <person name="Brannstrom I.O."/>
            <person name="Guillou S."/>
            <person name="Cros-Aarteil S."/>
            <person name="Calhoun S."/>
            <person name="Haridas S."/>
            <person name="Kuo A."/>
            <person name="Mondo S."/>
            <person name="Pangilinan J."/>
            <person name="Riley R."/>
            <person name="Labutti K."/>
            <person name="Andreopoulos B."/>
            <person name="Lipzen A."/>
            <person name="Chen C."/>
            <person name="Yanf M."/>
            <person name="Daum C."/>
            <person name="Ng V."/>
            <person name="Clum A."/>
            <person name="Steindorff A."/>
            <person name="Ohm R."/>
            <person name="Martin F."/>
            <person name="Silar P."/>
            <person name="Natvig D."/>
            <person name="Lalanne C."/>
            <person name="Gautier V."/>
            <person name="Ament-Velasquez S.L."/>
            <person name="Kruys A."/>
            <person name="Hutchinson M.I."/>
            <person name="Powell A.J."/>
            <person name="Barry K."/>
            <person name="Miller A.N."/>
            <person name="Grigoriev I.V."/>
            <person name="Debuchy R."/>
            <person name="Gladieux P."/>
            <person name="Thoren M.H."/>
            <person name="Johannesson H."/>
        </authorList>
    </citation>
    <scope>NUCLEOTIDE SEQUENCE</scope>
    <source>
        <strain evidence="6">CBS 606.72</strain>
    </source>
</reference>
<evidence type="ECO:0000256" key="1">
    <source>
        <dbReference type="ARBA" id="ARBA00004167"/>
    </source>
</evidence>
<keyword evidence="3" id="KW-1133">Transmembrane helix</keyword>
<dbReference type="PANTHER" id="PTHR46426">
    <property type="entry name" value="PROTEIN DISULFIDE-ISOMERASE TMX3"/>
    <property type="match status" value="1"/>
</dbReference>
<dbReference type="AlphaFoldDB" id="A0AA39XHM1"/>
<feature type="domain" description="Thioredoxin" evidence="5">
    <location>
        <begin position="4"/>
        <end position="71"/>
    </location>
</feature>
<evidence type="ECO:0000256" key="2">
    <source>
        <dbReference type="ARBA" id="ARBA00022692"/>
    </source>
</evidence>
<dbReference type="InterPro" id="IPR013766">
    <property type="entry name" value="Thioredoxin_domain"/>
</dbReference>
<evidence type="ECO:0000259" key="5">
    <source>
        <dbReference type="Pfam" id="PF00085"/>
    </source>
</evidence>
<keyword evidence="7" id="KW-1185">Reference proteome</keyword>
<dbReference type="InterPro" id="IPR036249">
    <property type="entry name" value="Thioredoxin-like_sf"/>
</dbReference>
<dbReference type="Gene3D" id="3.40.30.10">
    <property type="entry name" value="Glutaredoxin"/>
    <property type="match status" value="2"/>
</dbReference>
<keyword evidence="2" id="KW-0812">Transmembrane</keyword>
<evidence type="ECO:0000313" key="6">
    <source>
        <dbReference type="EMBL" id="KAK0634168.1"/>
    </source>
</evidence>
<organism evidence="6 7">
    <name type="scientific">Immersiella caudata</name>
    <dbReference type="NCBI Taxonomy" id="314043"/>
    <lineage>
        <taxon>Eukaryota</taxon>
        <taxon>Fungi</taxon>
        <taxon>Dikarya</taxon>
        <taxon>Ascomycota</taxon>
        <taxon>Pezizomycotina</taxon>
        <taxon>Sordariomycetes</taxon>
        <taxon>Sordariomycetidae</taxon>
        <taxon>Sordariales</taxon>
        <taxon>Lasiosphaeriaceae</taxon>
        <taxon>Immersiella</taxon>
    </lineage>
</organism>
<dbReference type="CDD" id="cd02961">
    <property type="entry name" value="PDI_a_family"/>
    <property type="match status" value="1"/>
</dbReference>
<dbReference type="SUPFAM" id="SSF52833">
    <property type="entry name" value="Thioredoxin-like"/>
    <property type="match status" value="2"/>
</dbReference>
<dbReference type="GO" id="GO:0016020">
    <property type="term" value="C:membrane"/>
    <property type="evidence" value="ECO:0007669"/>
    <property type="project" value="UniProtKB-SubCell"/>
</dbReference>
<name>A0AA39XHM1_9PEZI</name>
<feature type="non-terminal residue" evidence="6">
    <location>
        <position position="295"/>
    </location>
</feature>
<evidence type="ECO:0000256" key="3">
    <source>
        <dbReference type="ARBA" id="ARBA00022989"/>
    </source>
</evidence>
<comment type="subcellular location">
    <subcellularLocation>
        <location evidence="1">Membrane</location>
        <topology evidence="1">Single-pass membrane protein</topology>
    </subcellularLocation>
</comment>